<organism evidence="17 18">
    <name type="scientific">Thioflexithrix psekupsensis</name>
    <dbReference type="NCBI Taxonomy" id="1570016"/>
    <lineage>
        <taxon>Bacteria</taxon>
        <taxon>Pseudomonadati</taxon>
        <taxon>Pseudomonadota</taxon>
        <taxon>Gammaproteobacteria</taxon>
        <taxon>Thiotrichales</taxon>
        <taxon>Thioflexithrix</taxon>
    </lineage>
</organism>
<protein>
    <recommendedName>
        <fullName evidence="4 12">Cell division protein FtsX</fullName>
    </recommendedName>
</protein>
<dbReference type="PIRSF" id="PIRSF003097">
    <property type="entry name" value="FtsX"/>
    <property type="match status" value="1"/>
</dbReference>
<evidence type="ECO:0000313" key="17">
    <source>
        <dbReference type="EMBL" id="OUD15664.1"/>
    </source>
</evidence>
<comment type="function">
    <text evidence="12">Part of the ABC transporter FtsEX involved in cellular division.</text>
</comment>
<feature type="transmembrane region" description="Helical" evidence="14">
    <location>
        <begin position="65"/>
        <end position="85"/>
    </location>
</feature>
<evidence type="ECO:0000256" key="9">
    <source>
        <dbReference type="ARBA" id="ARBA00022989"/>
    </source>
</evidence>
<feature type="region of interest" description="Disordered" evidence="13">
    <location>
        <begin position="1"/>
        <end position="36"/>
    </location>
</feature>
<evidence type="ECO:0000256" key="1">
    <source>
        <dbReference type="ARBA" id="ARBA00004429"/>
    </source>
</evidence>
<feature type="domain" description="ABC3 transporter permease C-terminal" evidence="15">
    <location>
        <begin position="217"/>
        <end position="334"/>
    </location>
</feature>
<evidence type="ECO:0000256" key="6">
    <source>
        <dbReference type="ARBA" id="ARBA00022519"/>
    </source>
</evidence>
<comment type="subunit">
    <text evidence="3">Forms a membrane-associated complex with FtsE.</text>
</comment>
<evidence type="ECO:0000256" key="13">
    <source>
        <dbReference type="SAM" id="MobiDB-lite"/>
    </source>
</evidence>
<evidence type="ECO:0000256" key="12">
    <source>
        <dbReference type="PIRNR" id="PIRNR003097"/>
    </source>
</evidence>
<accession>A0A251XBF6</accession>
<evidence type="ECO:0000256" key="10">
    <source>
        <dbReference type="ARBA" id="ARBA00023136"/>
    </source>
</evidence>
<dbReference type="GO" id="GO:0051301">
    <property type="term" value="P:cell division"/>
    <property type="evidence" value="ECO:0007669"/>
    <property type="project" value="UniProtKB-KW"/>
</dbReference>
<dbReference type="RefSeq" id="WP_086487263.1">
    <property type="nucleotide sequence ID" value="NZ_MSLT01000006.1"/>
</dbReference>
<dbReference type="PANTHER" id="PTHR47755">
    <property type="entry name" value="CELL DIVISION PROTEIN FTSX"/>
    <property type="match status" value="1"/>
</dbReference>
<evidence type="ECO:0000256" key="4">
    <source>
        <dbReference type="ARBA" id="ARBA00021907"/>
    </source>
</evidence>
<comment type="similarity">
    <text evidence="2 12">Belongs to the ABC-4 integral membrane protein family. FtsX subfamily.</text>
</comment>
<evidence type="ECO:0000256" key="5">
    <source>
        <dbReference type="ARBA" id="ARBA00022475"/>
    </source>
</evidence>
<dbReference type="InterPro" id="IPR004513">
    <property type="entry name" value="FtsX"/>
</dbReference>
<keyword evidence="11 12" id="KW-0131">Cell cycle</keyword>
<evidence type="ECO:0000256" key="3">
    <source>
        <dbReference type="ARBA" id="ARBA00011160"/>
    </source>
</evidence>
<evidence type="ECO:0000256" key="14">
    <source>
        <dbReference type="SAM" id="Phobius"/>
    </source>
</evidence>
<dbReference type="EMBL" id="MSLT01000006">
    <property type="protein sequence ID" value="OUD15664.1"/>
    <property type="molecule type" value="Genomic_DNA"/>
</dbReference>
<dbReference type="InterPro" id="IPR003838">
    <property type="entry name" value="ABC3_permease_C"/>
</dbReference>
<evidence type="ECO:0000256" key="8">
    <source>
        <dbReference type="ARBA" id="ARBA00022692"/>
    </source>
</evidence>
<dbReference type="Proteomes" id="UP000194798">
    <property type="component" value="Unassembled WGS sequence"/>
</dbReference>
<dbReference type="AlphaFoldDB" id="A0A251XBF6"/>
<evidence type="ECO:0000256" key="11">
    <source>
        <dbReference type="ARBA" id="ARBA00023306"/>
    </source>
</evidence>
<comment type="caution">
    <text evidence="17">The sequence shown here is derived from an EMBL/GenBank/DDBJ whole genome shotgun (WGS) entry which is preliminary data.</text>
</comment>
<dbReference type="InterPro" id="IPR040690">
    <property type="entry name" value="FtsX_ECD"/>
</dbReference>
<evidence type="ECO:0000313" key="18">
    <source>
        <dbReference type="Proteomes" id="UP000194798"/>
    </source>
</evidence>
<keyword evidence="8 14" id="KW-0812">Transmembrane</keyword>
<proteinExistence type="inferred from homology"/>
<feature type="transmembrane region" description="Helical" evidence="14">
    <location>
        <begin position="308"/>
        <end position="332"/>
    </location>
</feature>
<evidence type="ECO:0000256" key="2">
    <source>
        <dbReference type="ARBA" id="ARBA00007379"/>
    </source>
</evidence>
<keyword evidence="10 12" id="KW-0472">Membrane</keyword>
<evidence type="ECO:0000259" key="16">
    <source>
        <dbReference type="Pfam" id="PF18075"/>
    </source>
</evidence>
<dbReference type="NCBIfam" id="TIGR00439">
    <property type="entry name" value="FtsX_Gneg"/>
    <property type="match status" value="1"/>
</dbReference>
<dbReference type="Gene3D" id="3.30.70.3040">
    <property type="match status" value="1"/>
</dbReference>
<dbReference type="GO" id="GO:0005886">
    <property type="term" value="C:plasma membrane"/>
    <property type="evidence" value="ECO:0007669"/>
    <property type="project" value="UniProtKB-SubCell"/>
</dbReference>
<evidence type="ECO:0000259" key="15">
    <source>
        <dbReference type="Pfam" id="PF02687"/>
    </source>
</evidence>
<sequence>MKVARPSASRSTTPYRPPAPPKAPAAKPRTAANNNSTGSHAWLTHHFYVFFSSLGQFARAPLQNIMAAAVIGVALALPAGFYLLLENVQNISRNWGGTLQISLFLQADATPEAIQTLSDQLSQRADIQSVQVILPEQALQEYRNLSGFSDALTALNQNPLPAVLVIQPKQTTEGHAPPQSLLDDLAQLPAVDIAQHDMRWLQRLSAMLEIAKRGVLVLAGLLALTVLLVVGNTIRLSIENRREEIEINKLFGATDGFIRRPFLYSGFWYGLLGAIIAWLLVYLAFALLEHPVQQLTALYYSEFTLMRFDWRSSLLLLAAGIFLGLAGAWLAVGRHLRDINPR</sequence>
<gene>
    <name evidence="17" type="ORF">TPSD3_03855</name>
</gene>
<dbReference type="PANTHER" id="PTHR47755:SF1">
    <property type="entry name" value="CELL DIVISION PROTEIN FTSX"/>
    <property type="match status" value="1"/>
</dbReference>
<dbReference type="InterPro" id="IPR047590">
    <property type="entry name" value="FtsX_proteobact-type"/>
</dbReference>
<keyword evidence="5 12" id="KW-1003">Cell membrane</keyword>
<keyword evidence="18" id="KW-1185">Reference proteome</keyword>
<comment type="subcellular location">
    <subcellularLocation>
        <location evidence="1">Cell inner membrane</location>
        <topology evidence="1">Multi-pass membrane protein</topology>
    </subcellularLocation>
</comment>
<feature type="transmembrane region" description="Helical" evidence="14">
    <location>
        <begin position="267"/>
        <end position="288"/>
    </location>
</feature>
<keyword evidence="6 12" id="KW-0997">Cell inner membrane</keyword>
<evidence type="ECO:0000256" key="7">
    <source>
        <dbReference type="ARBA" id="ARBA00022618"/>
    </source>
</evidence>
<dbReference type="Pfam" id="PF18075">
    <property type="entry name" value="FtsX_ECD"/>
    <property type="match status" value="1"/>
</dbReference>
<keyword evidence="9 14" id="KW-1133">Transmembrane helix</keyword>
<dbReference type="GO" id="GO:0032153">
    <property type="term" value="C:cell division site"/>
    <property type="evidence" value="ECO:0007669"/>
    <property type="project" value="TreeGrafter"/>
</dbReference>
<feature type="domain" description="FtsX extracellular" evidence="16">
    <location>
        <begin position="99"/>
        <end position="176"/>
    </location>
</feature>
<name>A0A251XBF6_9GAMM</name>
<dbReference type="OrthoDB" id="9813411at2"/>
<feature type="transmembrane region" description="Helical" evidence="14">
    <location>
        <begin position="214"/>
        <end position="234"/>
    </location>
</feature>
<dbReference type="Pfam" id="PF02687">
    <property type="entry name" value="FtsX"/>
    <property type="match status" value="1"/>
</dbReference>
<reference evidence="17 18" key="1">
    <citation type="submission" date="2016-12" db="EMBL/GenBank/DDBJ databases">
        <title>Thioflexothrix psekupsii D3 genome sequencing and assembly.</title>
        <authorList>
            <person name="Fomenkov A."/>
            <person name="Vincze T."/>
            <person name="Grabovich M."/>
            <person name="Anton B.P."/>
            <person name="Dubinina G."/>
            <person name="Orlova M."/>
            <person name="Belousova E."/>
            <person name="Roberts R.J."/>
        </authorList>
    </citation>
    <scope>NUCLEOTIDE SEQUENCE [LARGE SCALE GENOMIC DNA]</scope>
    <source>
        <strain evidence="17">D3</strain>
    </source>
</reference>
<keyword evidence="7 12" id="KW-0132">Cell division</keyword>